<gene>
    <name evidence="2" type="ORF">DOTSEDRAFT_70483</name>
</gene>
<feature type="compositionally biased region" description="Basic and acidic residues" evidence="1">
    <location>
        <begin position="174"/>
        <end position="198"/>
    </location>
</feature>
<protein>
    <submittedName>
        <fullName evidence="2">Uncharacterized protein</fullName>
    </submittedName>
</protein>
<accession>N1PU72</accession>
<reference evidence="2 3" key="2">
    <citation type="journal article" date="2012" name="PLoS Pathog.">
        <title>Diverse lifestyles and strategies of plant pathogenesis encoded in the genomes of eighteen Dothideomycetes fungi.</title>
        <authorList>
            <person name="Ohm R.A."/>
            <person name="Feau N."/>
            <person name="Henrissat B."/>
            <person name="Schoch C.L."/>
            <person name="Horwitz B.A."/>
            <person name="Barry K.W."/>
            <person name="Condon B.J."/>
            <person name="Copeland A.C."/>
            <person name="Dhillon B."/>
            <person name="Glaser F."/>
            <person name="Hesse C.N."/>
            <person name="Kosti I."/>
            <person name="LaButti K."/>
            <person name="Lindquist E.A."/>
            <person name="Lucas S."/>
            <person name="Salamov A.A."/>
            <person name="Bradshaw R.E."/>
            <person name="Ciuffetti L."/>
            <person name="Hamelin R.C."/>
            <person name="Kema G.H.J."/>
            <person name="Lawrence C."/>
            <person name="Scott J.A."/>
            <person name="Spatafora J.W."/>
            <person name="Turgeon B.G."/>
            <person name="de Wit P.J.G.M."/>
            <person name="Zhong S."/>
            <person name="Goodwin S.B."/>
            <person name="Grigoriev I.V."/>
        </authorList>
    </citation>
    <scope>NUCLEOTIDE SEQUENCE [LARGE SCALE GENOMIC DNA]</scope>
    <source>
        <strain evidence="3">NZE10 / CBS 128990</strain>
    </source>
</reference>
<proteinExistence type="predicted"/>
<evidence type="ECO:0000256" key="1">
    <source>
        <dbReference type="SAM" id="MobiDB-lite"/>
    </source>
</evidence>
<dbReference type="Proteomes" id="UP000016933">
    <property type="component" value="Unassembled WGS sequence"/>
</dbReference>
<organism evidence="2 3">
    <name type="scientific">Dothistroma septosporum (strain NZE10 / CBS 128990)</name>
    <name type="common">Red band needle blight fungus</name>
    <name type="synonym">Mycosphaerella pini</name>
    <dbReference type="NCBI Taxonomy" id="675120"/>
    <lineage>
        <taxon>Eukaryota</taxon>
        <taxon>Fungi</taxon>
        <taxon>Dikarya</taxon>
        <taxon>Ascomycota</taxon>
        <taxon>Pezizomycotina</taxon>
        <taxon>Dothideomycetes</taxon>
        <taxon>Dothideomycetidae</taxon>
        <taxon>Mycosphaerellales</taxon>
        <taxon>Mycosphaerellaceae</taxon>
        <taxon>Dothistroma</taxon>
    </lineage>
</organism>
<feature type="region of interest" description="Disordered" evidence="1">
    <location>
        <begin position="172"/>
        <end position="226"/>
    </location>
</feature>
<dbReference type="OMA" id="WRADTHI"/>
<keyword evidence="3" id="KW-1185">Reference proteome</keyword>
<sequence>MASAKSQEFTRNHEEHTLVDPWPPLMLVAHTRGQAQIAHMTVSGELRAQLWSNGTFPLENLNHFQALKNDRRQALSVTATMPLIDLELVPSRTASLHHTFLNTATRMRQYDTGEWLIHHSVLRESKSMTGLRQHPRHVTRLSRMGSLGDVARHVEMWGEKRGTIDTVYAIAENGRLDEEDKKQEERETPGRPPREHEGVSLLPLRALPSTPPAPPPKSSTRQKVEKHRAVGNLTKLLEAQRAREELQYNIFGKHLQSERTFSENMSLGFEYGPPGSKDVPVIHAVLDQDQQEAINQFRCPRPPADWGLPGAAAEEVSCKDQDLRAKLVAYNPIRKDFAHVPGNAPGSAIDGAAALFETILKSKKVDGSSGSAACAHDAQQETLGLARSAGDSKVTTQQIKDAAARALVAEDAGPQSYFEFEQGRSKKCNLQPSTLLRKLKGVQDLRSPRSEPRQHAKVFEYSKVLIYKLKQSLSIRHRRAGEDHVEHARKHAEAEAAIRVKAEAEARAKAKTHINFQAEKQYLLLQINAARRERHQRWLGAEQDMARAQDRPPHPVPPVRLVTFHKDLEADARITATALDTAYDAAASDVTKGTKWRADTHITKLSTLARSGDIRIIGPPNYGILCLCNLWLNQGLYLREQAMEHLNLIEQGRLPRDHFLSGCDCYKYRIYEAFTSDETKYIGIAQARHRMEDGKEKLGKWVVYLAKQKPKSRFELGSRMPSMKLMVVPERRPTSADISRSQRSIGLKMIREVKRHSRRIVFFHDNPLRDVGGP</sequence>
<evidence type="ECO:0000313" key="3">
    <source>
        <dbReference type="Proteomes" id="UP000016933"/>
    </source>
</evidence>
<evidence type="ECO:0000313" key="2">
    <source>
        <dbReference type="EMBL" id="EME46488.1"/>
    </source>
</evidence>
<dbReference type="HOGENOM" id="CLU_361312_0_0_1"/>
<reference evidence="3" key="1">
    <citation type="journal article" date="2012" name="PLoS Genet.">
        <title>The genomes of the fungal plant pathogens Cladosporium fulvum and Dothistroma septosporum reveal adaptation to different hosts and lifestyles but also signatures of common ancestry.</title>
        <authorList>
            <person name="de Wit P.J.G.M."/>
            <person name="van der Burgt A."/>
            <person name="Oekmen B."/>
            <person name="Stergiopoulos I."/>
            <person name="Abd-Elsalam K.A."/>
            <person name="Aerts A.L."/>
            <person name="Bahkali A.H."/>
            <person name="Beenen H.G."/>
            <person name="Chettri P."/>
            <person name="Cox M.P."/>
            <person name="Datema E."/>
            <person name="de Vries R.P."/>
            <person name="Dhillon B."/>
            <person name="Ganley A.R."/>
            <person name="Griffiths S.A."/>
            <person name="Guo Y."/>
            <person name="Hamelin R.C."/>
            <person name="Henrissat B."/>
            <person name="Kabir M.S."/>
            <person name="Jashni M.K."/>
            <person name="Kema G."/>
            <person name="Klaubauf S."/>
            <person name="Lapidus A."/>
            <person name="Levasseur A."/>
            <person name="Lindquist E."/>
            <person name="Mehrabi R."/>
            <person name="Ohm R.A."/>
            <person name="Owen T.J."/>
            <person name="Salamov A."/>
            <person name="Schwelm A."/>
            <person name="Schijlen E."/>
            <person name="Sun H."/>
            <person name="van den Burg H.A."/>
            <person name="van Ham R.C.H.J."/>
            <person name="Zhang S."/>
            <person name="Goodwin S.B."/>
            <person name="Grigoriev I.V."/>
            <person name="Collemare J."/>
            <person name="Bradshaw R.E."/>
        </authorList>
    </citation>
    <scope>NUCLEOTIDE SEQUENCE [LARGE SCALE GENOMIC DNA]</scope>
    <source>
        <strain evidence="3">NZE10 / CBS 128990</strain>
    </source>
</reference>
<dbReference type="OrthoDB" id="10512930at2759"/>
<dbReference type="EMBL" id="KB446537">
    <property type="protein sequence ID" value="EME46488.1"/>
    <property type="molecule type" value="Genomic_DNA"/>
</dbReference>
<dbReference type="AlphaFoldDB" id="N1PU72"/>
<name>N1PU72_DOTSN</name>